<gene>
    <name evidence="2" type="primary">cotI_4</name>
    <name evidence="2" type="ORF">CROST_037700</name>
</gene>
<sequence>MKSEEISRFLKDNYNIKVKDYKKIKNVYKISDNLKSYCLKCISYDYGHVLFIVKAIEHLKKNGFDNIPEIIRTIKGDQFIKFQKGYVYLTDWVDSRLCNFDNPVDLKMAVKVLAELHLKSRNFVVTEDMNPRVGWFKWIGNFKNRRDEILKFKSMISKKDKKTEFDNLYSKMMQEELVKVDKSISDIEKSEYNHKMKKEFKLNGFCHHDYAHHNILIDKKENINIIDFDYCILDTHLHDLSSILIRKMKNGLWDMKSCLFILDTYNEKYTIENSDIPIIAAFIEFPQGYWQVGLQYYVEKQPWTEEFFISRLNRLHKDKDERQEFVEELINLKYL</sequence>
<dbReference type="InterPro" id="IPR047175">
    <property type="entry name" value="CotS-like"/>
</dbReference>
<dbReference type="PANTHER" id="PTHR39179">
    <property type="entry name" value="SPORE COAT PROTEIN I"/>
    <property type="match status" value="1"/>
</dbReference>
<evidence type="ECO:0000313" key="2">
    <source>
        <dbReference type="EMBL" id="URZ13020.1"/>
    </source>
</evidence>
<dbReference type="SUPFAM" id="SSF56112">
    <property type="entry name" value="Protein kinase-like (PK-like)"/>
    <property type="match status" value="1"/>
</dbReference>
<protein>
    <submittedName>
        <fullName evidence="2">Spore coat protein I</fullName>
    </submittedName>
</protein>
<name>A0A1S8M282_9CLOT</name>
<dbReference type="NCBIfam" id="TIGR02906">
    <property type="entry name" value="spore_CotS"/>
    <property type="match status" value="1"/>
</dbReference>
<organism evidence="2 3">
    <name type="scientific">Clostridium felsineum</name>
    <dbReference type="NCBI Taxonomy" id="36839"/>
    <lineage>
        <taxon>Bacteria</taxon>
        <taxon>Bacillati</taxon>
        <taxon>Bacillota</taxon>
        <taxon>Clostridia</taxon>
        <taxon>Eubacteriales</taxon>
        <taxon>Clostridiaceae</taxon>
        <taxon>Clostridium</taxon>
    </lineage>
</organism>
<feature type="domain" description="Aminoglycoside phosphotransferase" evidence="1">
    <location>
        <begin position="46"/>
        <end position="255"/>
    </location>
</feature>
<dbReference type="EMBL" id="CP096983">
    <property type="protein sequence ID" value="URZ13020.1"/>
    <property type="molecule type" value="Genomic_DNA"/>
</dbReference>
<dbReference type="PANTHER" id="PTHR39179:SF1">
    <property type="entry name" value="SPORE COAT PROTEIN I"/>
    <property type="match status" value="1"/>
</dbReference>
<keyword evidence="3" id="KW-1185">Reference proteome</keyword>
<dbReference type="InterPro" id="IPR002575">
    <property type="entry name" value="Aminoglycoside_PTrfase"/>
</dbReference>
<dbReference type="STRING" id="84029.CROST_45030"/>
<dbReference type="InterPro" id="IPR014255">
    <property type="entry name" value="Spore_coat_CotS"/>
</dbReference>
<reference evidence="2 3" key="1">
    <citation type="submission" date="2022-04" db="EMBL/GenBank/DDBJ databases">
        <title>Genome sequence of C. roseum typestrain.</title>
        <authorList>
            <person name="Poehlein A."/>
            <person name="Schoch T."/>
            <person name="Duerre P."/>
            <person name="Daniel R."/>
        </authorList>
    </citation>
    <scope>NUCLEOTIDE SEQUENCE [LARGE SCALE GENOMIC DNA]</scope>
    <source>
        <strain evidence="2 3">DSM 7320</strain>
    </source>
</reference>
<evidence type="ECO:0000259" key="1">
    <source>
        <dbReference type="Pfam" id="PF01636"/>
    </source>
</evidence>
<dbReference type="AlphaFoldDB" id="A0A1S8M282"/>
<keyword evidence="2" id="KW-0946">Virion</keyword>
<dbReference type="Proteomes" id="UP000190951">
    <property type="component" value="Chromosome"/>
</dbReference>
<dbReference type="Gene3D" id="3.30.200.20">
    <property type="entry name" value="Phosphorylase Kinase, domain 1"/>
    <property type="match status" value="1"/>
</dbReference>
<keyword evidence="2" id="KW-0167">Capsid protein</keyword>
<dbReference type="KEGG" id="crw:CROST_037700"/>
<accession>A0A1S8M282</accession>
<dbReference type="RefSeq" id="WP_077834461.1">
    <property type="nucleotide sequence ID" value="NZ_CP096983.1"/>
</dbReference>
<evidence type="ECO:0000313" key="3">
    <source>
        <dbReference type="Proteomes" id="UP000190951"/>
    </source>
</evidence>
<dbReference type="GO" id="GO:0042601">
    <property type="term" value="C:endospore-forming forespore"/>
    <property type="evidence" value="ECO:0007669"/>
    <property type="project" value="TreeGrafter"/>
</dbReference>
<dbReference type="InterPro" id="IPR011009">
    <property type="entry name" value="Kinase-like_dom_sf"/>
</dbReference>
<dbReference type="Gene3D" id="3.90.1200.10">
    <property type="match status" value="1"/>
</dbReference>
<dbReference type="Pfam" id="PF01636">
    <property type="entry name" value="APH"/>
    <property type="match status" value="1"/>
</dbReference>
<proteinExistence type="predicted"/>